<comment type="similarity">
    <text evidence="1">Belongs to the short-chain dehydrogenases/reductases (SDR) family.</text>
</comment>
<proteinExistence type="inferred from homology"/>
<dbReference type="PANTHER" id="PTHR24321:SF8">
    <property type="entry name" value="ESTRADIOL 17-BETA-DEHYDROGENASE 8-RELATED"/>
    <property type="match status" value="1"/>
</dbReference>
<dbReference type="RefSeq" id="WP_188996303.1">
    <property type="nucleotide sequence ID" value="NZ_BMHP01000004.1"/>
</dbReference>
<evidence type="ECO:0000256" key="2">
    <source>
        <dbReference type="ARBA" id="ARBA00023002"/>
    </source>
</evidence>
<accession>A0A916ZBH1</accession>
<dbReference type="PROSITE" id="PS00061">
    <property type="entry name" value="ADH_SHORT"/>
    <property type="match status" value="1"/>
</dbReference>
<dbReference type="SUPFAM" id="SSF51735">
    <property type="entry name" value="NAD(P)-binding Rossmann-fold domains"/>
    <property type="match status" value="1"/>
</dbReference>
<dbReference type="PANTHER" id="PTHR24321">
    <property type="entry name" value="DEHYDROGENASES, SHORT CHAIN"/>
    <property type="match status" value="1"/>
</dbReference>
<gene>
    <name evidence="3" type="ORF">GCM10010911_50600</name>
</gene>
<dbReference type="InterPro" id="IPR036291">
    <property type="entry name" value="NAD(P)-bd_dom_sf"/>
</dbReference>
<dbReference type="CDD" id="cd05233">
    <property type="entry name" value="SDR_c"/>
    <property type="match status" value="1"/>
</dbReference>
<dbReference type="GO" id="GO:0016491">
    <property type="term" value="F:oxidoreductase activity"/>
    <property type="evidence" value="ECO:0007669"/>
    <property type="project" value="UniProtKB-KW"/>
</dbReference>
<evidence type="ECO:0000313" key="4">
    <source>
        <dbReference type="Proteomes" id="UP000612456"/>
    </source>
</evidence>
<reference evidence="3" key="1">
    <citation type="journal article" date="2014" name="Int. J. Syst. Evol. Microbiol.">
        <title>Complete genome sequence of Corynebacterium casei LMG S-19264T (=DSM 44701T), isolated from a smear-ripened cheese.</title>
        <authorList>
            <consortium name="US DOE Joint Genome Institute (JGI-PGF)"/>
            <person name="Walter F."/>
            <person name="Albersmeier A."/>
            <person name="Kalinowski J."/>
            <person name="Ruckert C."/>
        </authorList>
    </citation>
    <scope>NUCLEOTIDE SEQUENCE</scope>
    <source>
        <strain evidence="3">CGMCC 1.15178</strain>
    </source>
</reference>
<keyword evidence="4" id="KW-1185">Reference proteome</keyword>
<dbReference type="FunFam" id="3.40.50.720:FF:000084">
    <property type="entry name" value="Short-chain dehydrogenase reductase"/>
    <property type="match status" value="1"/>
</dbReference>
<dbReference type="GO" id="GO:0008206">
    <property type="term" value="P:bile acid metabolic process"/>
    <property type="evidence" value="ECO:0007669"/>
    <property type="project" value="UniProtKB-ARBA"/>
</dbReference>
<dbReference type="PRINTS" id="PR00081">
    <property type="entry name" value="GDHRDH"/>
</dbReference>
<dbReference type="EMBL" id="BMHP01000004">
    <property type="protein sequence ID" value="GGD86092.1"/>
    <property type="molecule type" value="Genomic_DNA"/>
</dbReference>
<dbReference type="PRINTS" id="PR00080">
    <property type="entry name" value="SDRFAMILY"/>
</dbReference>
<keyword evidence="2" id="KW-0560">Oxidoreductase</keyword>
<evidence type="ECO:0000256" key="1">
    <source>
        <dbReference type="ARBA" id="ARBA00006484"/>
    </source>
</evidence>
<reference evidence="3" key="2">
    <citation type="submission" date="2020-09" db="EMBL/GenBank/DDBJ databases">
        <authorList>
            <person name="Sun Q."/>
            <person name="Zhou Y."/>
        </authorList>
    </citation>
    <scope>NUCLEOTIDE SEQUENCE</scope>
    <source>
        <strain evidence="3">CGMCC 1.15178</strain>
    </source>
</reference>
<protein>
    <submittedName>
        <fullName evidence="3">Dehydrogenase</fullName>
    </submittedName>
</protein>
<evidence type="ECO:0000313" key="3">
    <source>
        <dbReference type="EMBL" id="GGD86092.1"/>
    </source>
</evidence>
<dbReference type="InterPro" id="IPR002347">
    <property type="entry name" value="SDR_fam"/>
</dbReference>
<dbReference type="AlphaFoldDB" id="A0A916ZBH1"/>
<dbReference type="InterPro" id="IPR020904">
    <property type="entry name" value="Sc_DH/Rdtase_CS"/>
</dbReference>
<sequence length="254" mass="27187">MRGLKGKVAVVTGGAQGLGEAIALRLSEEGCIVWLLDVQNEVVQTAENISRATGNAVFSSRVDIADETQVKDFFSRIASQHENVHILVNNAAAFLFKGVEASPEDWNKILSVNVIGTTLVTQNCIPLLKRSGSGAIVNMSSVSGFIGQSQFATYNATKFAIRGLTKCWAVDLADFGIRVNSVCPGYIRTQAFENSCIALGLDIEGENKRVSDLHILKRQGRPEEVASAVAFLASDDASFITGEDLMADGGYLAK</sequence>
<dbReference type="Proteomes" id="UP000612456">
    <property type="component" value="Unassembled WGS sequence"/>
</dbReference>
<dbReference type="Gene3D" id="3.40.50.720">
    <property type="entry name" value="NAD(P)-binding Rossmann-like Domain"/>
    <property type="match status" value="1"/>
</dbReference>
<comment type="caution">
    <text evidence="3">The sequence shown here is derived from an EMBL/GenBank/DDBJ whole genome shotgun (WGS) entry which is preliminary data.</text>
</comment>
<dbReference type="Pfam" id="PF13561">
    <property type="entry name" value="adh_short_C2"/>
    <property type="match status" value="1"/>
</dbReference>
<organism evidence="3 4">
    <name type="scientific">Paenibacillus nasutitermitis</name>
    <dbReference type="NCBI Taxonomy" id="1652958"/>
    <lineage>
        <taxon>Bacteria</taxon>
        <taxon>Bacillati</taxon>
        <taxon>Bacillota</taxon>
        <taxon>Bacilli</taxon>
        <taxon>Bacillales</taxon>
        <taxon>Paenibacillaceae</taxon>
        <taxon>Paenibacillus</taxon>
    </lineage>
</organism>
<name>A0A916ZBH1_9BACL</name>